<sequence length="47" mass="5070">MHHAPLDSRSSQPGVPHAGDHDRDPRGGVVMVETTLTSPRSLFPHEG</sequence>
<feature type="region of interest" description="Disordered" evidence="1">
    <location>
        <begin position="1"/>
        <end position="47"/>
    </location>
</feature>
<evidence type="ECO:0000313" key="3">
    <source>
        <dbReference type="Proteomes" id="UP000003179"/>
    </source>
</evidence>
<evidence type="ECO:0000256" key="1">
    <source>
        <dbReference type="SAM" id="MobiDB-lite"/>
    </source>
</evidence>
<evidence type="ECO:0000313" key="2">
    <source>
        <dbReference type="EMBL" id="EFS93433.1"/>
    </source>
</evidence>
<dbReference type="EMBL" id="ADZU01000010">
    <property type="protein sequence ID" value="EFS93433.1"/>
    <property type="molecule type" value="Genomic_DNA"/>
</dbReference>
<gene>
    <name evidence="2" type="ORF">HMPREF9607_00353</name>
</gene>
<reference evidence="2" key="1">
    <citation type="submission" date="2010-08" db="EMBL/GenBank/DDBJ databases">
        <authorList>
            <person name="Weinstock G."/>
            <person name="Sodergren E."/>
            <person name="Clifton S."/>
            <person name="Fulton L."/>
            <person name="Fulton B."/>
            <person name="Courtney L."/>
            <person name="Fronick C."/>
            <person name="Harrison M."/>
            <person name="Strong C."/>
            <person name="Farmer C."/>
            <person name="Delahaunty K."/>
            <person name="Markovic C."/>
            <person name="Hall O."/>
            <person name="Minx P."/>
            <person name="Tomlinson C."/>
            <person name="Mitreva M."/>
            <person name="Hou S."/>
            <person name="Chen J."/>
            <person name="Wollam A."/>
            <person name="Pepin K.H."/>
            <person name="Johnson M."/>
            <person name="Bhonagiri V."/>
            <person name="Zhang X."/>
            <person name="Suruliraj S."/>
            <person name="Warren W."/>
            <person name="Chinwalla A."/>
            <person name="Mardis E.R."/>
            <person name="Wilson R.K."/>
        </authorList>
    </citation>
    <scope>NUCLEOTIDE SEQUENCE [LARGE SCALE GENOMIC DNA]</scope>
    <source>
        <strain evidence="2">HL044PA1</strain>
    </source>
</reference>
<name>A0ABP2K904_9ACTN</name>
<accession>A0ABP2K904</accession>
<keyword evidence="3" id="KW-1185">Reference proteome</keyword>
<comment type="caution">
    <text evidence="2">The sequence shown here is derived from an EMBL/GenBank/DDBJ whole genome shotgun (WGS) entry which is preliminary data.</text>
</comment>
<proteinExistence type="predicted"/>
<dbReference type="Proteomes" id="UP000003179">
    <property type="component" value="Unassembled WGS sequence"/>
</dbReference>
<protein>
    <submittedName>
        <fullName evidence="2">Uncharacterized protein</fullName>
    </submittedName>
</protein>
<organism evidence="2 3">
    <name type="scientific">Cutibacterium modestum HL044PA1</name>
    <dbReference type="NCBI Taxonomy" id="765109"/>
    <lineage>
        <taxon>Bacteria</taxon>
        <taxon>Bacillati</taxon>
        <taxon>Actinomycetota</taxon>
        <taxon>Actinomycetes</taxon>
        <taxon>Propionibacteriales</taxon>
        <taxon>Propionibacteriaceae</taxon>
        <taxon>Cutibacterium</taxon>
        <taxon>Cutibacterium modestum</taxon>
    </lineage>
</organism>